<evidence type="ECO:0000256" key="1">
    <source>
        <dbReference type="SAM" id="Coils"/>
    </source>
</evidence>
<evidence type="ECO:0000313" key="3">
    <source>
        <dbReference type="EMBL" id="MCE5973511.1"/>
    </source>
</evidence>
<name>A0ABS8YYK6_9RHOB</name>
<comment type="caution">
    <text evidence="3">The sequence shown here is derived from an EMBL/GenBank/DDBJ whole genome shotgun (WGS) entry which is preliminary data.</text>
</comment>
<dbReference type="Proteomes" id="UP001521181">
    <property type="component" value="Unassembled WGS sequence"/>
</dbReference>
<dbReference type="RefSeq" id="WP_233676499.1">
    <property type="nucleotide sequence ID" value="NZ_JAJUOS010000005.1"/>
</dbReference>
<protein>
    <recommendedName>
        <fullName evidence="5">Permease</fullName>
    </recommendedName>
</protein>
<sequence>MTGEVNWIGVGQAFALPEDTIDAAVEELSRAAGDMARCAAAEAMVMGRVAALRTLLGECAALQEQAGATEAETLQSALAALRDDLASLEETLPLERAFHADERDRARARMAQARGRLRQAMPG</sequence>
<organism evidence="3 4">
    <name type="scientific">Rhodobacter flavimaris</name>
    <dbReference type="NCBI Taxonomy" id="2907145"/>
    <lineage>
        <taxon>Bacteria</taxon>
        <taxon>Pseudomonadati</taxon>
        <taxon>Pseudomonadota</taxon>
        <taxon>Alphaproteobacteria</taxon>
        <taxon>Rhodobacterales</taxon>
        <taxon>Rhodobacter group</taxon>
        <taxon>Rhodobacter</taxon>
    </lineage>
</organism>
<keyword evidence="1" id="KW-0175">Coiled coil</keyword>
<gene>
    <name evidence="3" type="ORF">LZA78_08470</name>
</gene>
<evidence type="ECO:0000256" key="2">
    <source>
        <dbReference type="SAM" id="MobiDB-lite"/>
    </source>
</evidence>
<proteinExistence type="predicted"/>
<dbReference type="EMBL" id="JAJUOS010000005">
    <property type="protein sequence ID" value="MCE5973511.1"/>
    <property type="molecule type" value="Genomic_DNA"/>
</dbReference>
<feature type="compositionally biased region" description="Low complexity" evidence="2">
    <location>
        <begin position="109"/>
        <end position="123"/>
    </location>
</feature>
<keyword evidence="4" id="KW-1185">Reference proteome</keyword>
<reference evidence="3 4" key="1">
    <citation type="submission" date="2021-12" db="EMBL/GenBank/DDBJ databases">
        <title>Sinirhodobacter sp. WL0062 is a bacterium isolated from seawater.</title>
        <authorList>
            <person name="Wang L."/>
            <person name="He W."/>
            <person name="Zhang D.-F."/>
        </authorList>
    </citation>
    <scope>NUCLEOTIDE SEQUENCE [LARGE SCALE GENOMIC DNA]</scope>
    <source>
        <strain evidence="3 4">WL0062</strain>
    </source>
</reference>
<evidence type="ECO:0008006" key="5">
    <source>
        <dbReference type="Google" id="ProtNLM"/>
    </source>
</evidence>
<accession>A0ABS8YYK6</accession>
<evidence type="ECO:0000313" key="4">
    <source>
        <dbReference type="Proteomes" id="UP001521181"/>
    </source>
</evidence>
<feature type="region of interest" description="Disordered" evidence="2">
    <location>
        <begin position="103"/>
        <end position="123"/>
    </location>
</feature>
<feature type="coiled-coil region" evidence="1">
    <location>
        <begin position="52"/>
        <end position="91"/>
    </location>
</feature>